<proteinExistence type="predicted"/>
<comment type="caution">
    <text evidence="2">The sequence shown here is derived from an EMBL/GenBank/DDBJ whole genome shotgun (WGS) entry which is preliminary data.</text>
</comment>
<evidence type="ECO:0000256" key="1">
    <source>
        <dbReference type="SAM" id="MobiDB-lite"/>
    </source>
</evidence>
<evidence type="ECO:0000313" key="2">
    <source>
        <dbReference type="EMBL" id="SER96465.1"/>
    </source>
</evidence>
<feature type="region of interest" description="Disordered" evidence="1">
    <location>
        <begin position="23"/>
        <end position="49"/>
    </location>
</feature>
<keyword evidence="3" id="KW-1185">Reference proteome</keyword>
<reference evidence="3" key="1">
    <citation type="submission" date="2016-10" db="EMBL/GenBank/DDBJ databases">
        <authorList>
            <person name="de Groot N.N."/>
        </authorList>
    </citation>
    <scope>NUCLEOTIDE SEQUENCE [LARGE SCALE GENOMIC DNA]</scope>
    <source>
        <strain evidence="3">10nlg</strain>
    </source>
</reference>
<gene>
    <name evidence="2" type="ORF">SAMN05444126_11019</name>
</gene>
<evidence type="ECO:0000313" key="3">
    <source>
        <dbReference type="Proteomes" id="UP000199318"/>
    </source>
</evidence>
<dbReference type="AlphaFoldDB" id="A0A1H9TGX1"/>
<dbReference type="Proteomes" id="UP000199318">
    <property type="component" value="Unassembled WGS sequence"/>
</dbReference>
<accession>A0A1H9TGX1</accession>
<organism evidence="2 3">
    <name type="scientific">Salisediminibacterium halotolerans</name>
    <dbReference type="NCBI Taxonomy" id="517425"/>
    <lineage>
        <taxon>Bacteria</taxon>
        <taxon>Bacillati</taxon>
        <taxon>Bacillota</taxon>
        <taxon>Bacilli</taxon>
        <taxon>Bacillales</taxon>
        <taxon>Bacillaceae</taxon>
        <taxon>Salisediminibacterium</taxon>
    </lineage>
</organism>
<sequence>MHGFFFMNTLASKKRMTQHPGFLLRDSETGETLQGISPKRLGARPRTSKTRRSLFEPMSQWYLQVKEAGRCVVIRSF</sequence>
<name>A0A1H9TGX1_9BACI</name>
<protein>
    <submittedName>
        <fullName evidence="2">Uncharacterized protein</fullName>
    </submittedName>
</protein>
<dbReference type="EMBL" id="FOGV01000010">
    <property type="protein sequence ID" value="SER96465.1"/>
    <property type="molecule type" value="Genomic_DNA"/>
</dbReference>